<reference evidence="5 6" key="1">
    <citation type="submission" date="2022-03" db="EMBL/GenBank/DDBJ databases">
        <title>Isotopic signatures of nitrous oxide derived from detoxification processes.</title>
        <authorList>
            <person name="Behrendt U."/>
            <person name="Buchen C."/>
            <person name="Well R."/>
            <person name="Ulrich A."/>
            <person name="Rohe L."/>
            <person name="Kolb S."/>
            <person name="Schloter M."/>
            <person name="Horn M.A."/>
            <person name="Augustin J."/>
        </authorList>
    </citation>
    <scope>NUCLEOTIDE SEQUENCE [LARGE SCALE GENOMIC DNA]</scope>
    <source>
        <strain evidence="5 6">S4-C24</strain>
        <plasmid evidence="5 6">p1</plasmid>
    </source>
</reference>
<evidence type="ECO:0000259" key="4">
    <source>
        <dbReference type="Pfam" id="PF23359"/>
    </source>
</evidence>
<geneLocation type="plasmid" evidence="5 6">
    <name>p1</name>
</geneLocation>
<dbReference type="InterPro" id="IPR024412">
    <property type="entry name" value="Lsr2_dim_dom"/>
</dbReference>
<dbReference type="Gene3D" id="4.10.320.10">
    <property type="entry name" value="E3-binding domain"/>
    <property type="match status" value="1"/>
</dbReference>
<evidence type="ECO:0000259" key="3">
    <source>
        <dbReference type="Pfam" id="PF11774"/>
    </source>
</evidence>
<dbReference type="InterPro" id="IPR036625">
    <property type="entry name" value="E3-bd_dom_sf"/>
</dbReference>
<protein>
    <submittedName>
        <fullName evidence="5">Lsr2 family protein</fullName>
    </submittedName>
</protein>
<feature type="domain" description="Lsr2 DNA-binding" evidence="4">
    <location>
        <begin position="72"/>
        <end position="106"/>
    </location>
</feature>
<feature type="region of interest" description="Disordered" evidence="2">
    <location>
        <begin position="52"/>
        <end position="77"/>
    </location>
</feature>
<dbReference type="EMBL" id="CP093327">
    <property type="protein sequence ID" value="UNK47838.1"/>
    <property type="molecule type" value="Genomic_DNA"/>
</dbReference>
<dbReference type="Pfam" id="PF23359">
    <property type="entry name" value="Lsr2_DNA-bd"/>
    <property type="match status" value="1"/>
</dbReference>
<name>A0ABY3WF71_9MICC</name>
<dbReference type="Proteomes" id="UP000829069">
    <property type="component" value="Plasmid p1"/>
</dbReference>
<feature type="domain" description="Lsr2 dimerization" evidence="3">
    <location>
        <begin position="1"/>
        <end position="58"/>
    </location>
</feature>
<gene>
    <name evidence="5" type="ORF">MNQ99_18350</name>
</gene>
<evidence type="ECO:0000256" key="1">
    <source>
        <dbReference type="ARBA" id="ARBA00023125"/>
    </source>
</evidence>
<evidence type="ECO:0000313" key="5">
    <source>
        <dbReference type="EMBL" id="UNK47838.1"/>
    </source>
</evidence>
<proteinExistence type="predicted"/>
<keyword evidence="1" id="KW-0238">DNA-binding</keyword>
<dbReference type="Pfam" id="PF11774">
    <property type="entry name" value="Lsr2"/>
    <property type="match status" value="1"/>
</dbReference>
<keyword evidence="6" id="KW-1185">Reference proteome</keyword>
<evidence type="ECO:0000256" key="2">
    <source>
        <dbReference type="SAM" id="MobiDB-lite"/>
    </source>
</evidence>
<dbReference type="InterPro" id="IPR042261">
    <property type="entry name" value="Lsr2-like_dimerization"/>
</dbReference>
<organism evidence="5 6">
    <name type="scientific">Arthrobacter sulfonylureivorans</name>
    <dbReference type="NCBI Taxonomy" id="2486855"/>
    <lineage>
        <taxon>Bacteria</taxon>
        <taxon>Bacillati</taxon>
        <taxon>Actinomycetota</taxon>
        <taxon>Actinomycetes</taxon>
        <taxon>Micrococcales</taxon>
        <taxon>Micrococcaceae</taxon>
        <taxon>Arthrobacter</taxon>
    </lineage>
</organism>
<dbReference type="Gene3D" id="3.30.60.230">
    <property type="entry name" value="Lsr2, dimerization domain"/>
    <property type="match status" value="1"/>
</dbReference>
<keyword evidence="5" id="KW-0614">Plasmid</keyword>
<dbReference type="InterPro" id="IPR055370">
    <property type="entry name" value="Lsr2_DNA-bd"/>
</dbReference>
<accession>A0ABY3WF71</accession>
<sequence>MAQKVVVRLIDDLDGSDADTTVNFSLDGVAYEIDLTDGNARQLRESLKKYIGGARKTGKTGRTRQPQITNGGPAPKDVRDWAAANSIAVNSRGRLSSDVVEKYLAAH</sequence>
<evidence type="ECO:0000313" key="6">
    <source>
        <dbReference type="Proteomes" id="UP000829069"/>
    </source>
</evidence>